<evidence type="ECO:0000313" key="1">
    <source>
        <dbReference type="EMBL" id="EPT00122.1"/>
    </source>
</evidence>
<sequence length="165" mass="17477">LLFSASVSAGVSNRTIDDTNGDSVTGALPSYSTSWNVGQTCPGCRVQPSPGGCFDDTWHDTTSDSGTNDTHSVSLSFQGTAIWVFCVLVNTGEPYITIYSNISFELDGAPVGGFSHTPNPNATQYLYNQTVFSKTGLSNTDHTLVIAAVQGSAASLLLFDWAMYT</sequence>
<organism evidence="1 2">
    <name type="scientific">Fomitopsis schrenkii</name>
    <name type="common">Brown rot fungus</name>
    <dbReference type="NCBI Taxonomy" id="2126942"/>
    <lineage>
        <taxon>Eukaryota</taxon>
        <taxon>Fungi</taxon>
        <taxon>Dikarya</taxon>
        <taxon>Basidiomycota</taxon>
        <taxon>Agaricomycotina</taxon>
        <taxon>Agaricomycetes</taxon>
        <taxon>Polyporales</taxon>
        <taxon>Fomitopsis</taxon>
    </lineage>
</organism>
<dbReference type="HOGENOM" id="CLU_081164_0_1_1"/>
<dbReference type="Gene3D" id="2.60.120.260">
    <property type="entry name" value="Galactose-binding domain-like"/>
    <property type="match status" value="1"/>
</dbReference>
<feature type="non-terminal residue" evidence="1">
    <location>
        <position position="1"/>
    </location>
</feature>
<proteinExistence type="predicted"/>
<dbReference type="EMBL" id="KE504151">
    <property type="protein sequence ID" value="EPT00122.1"/>
    <property type="molecule type" value="Genomic_DNA"/>
</dbReference>
<protein>
    <submittedName>
        <fullName evidence="1">Uncharacterized protein</fullName>
    </submittedName>
</protein>
<keyword evidence="2" id="KW-1185">Reference proteome</keyword>
<dbReference type="AlphaFoldDB" id="S8E4T5"/>
<reference evidence="1 2" key="1">
    <citation type="journal article" date="2012" name="Science">
        <title>The Paleozoic origin of enzymatic lignin decomposition reconstructed from 31 fungal genomes.</title>
        <authorList>
            <person name="Floudas D."/>
            <person name="Binder M."/>
            <person name="Riley R."/>
            <person name="Barry K."/>
            <person name="Blanchette R.A."/>
            <person name="Henrissat B."/>
            <person name="Martinez A.T."/>
            <person name="Otillar R."/>
            <person name="Spatafora J.W."/>
            <person name="Yadav J.S."/>
            <person name="Aerts A."/>
            <person name="Benoit I."/>
            <person name="Boyd A."/>
            <person name="Carlson A."/>
            <person name="Copeland A."/>
            <person name="Coutinho P.M."/>
            <person name="de Vries R.P."/>
            <person name="Ferreira P."/>
            <person name="Findley K."/>
            <person name="Foster B."/>
            <person name="Gaskell J."/>
            <person name="Glotzer D."/>
            <person name="Gorecki P."/>
            <person name="Heitman J."/>
            <person name="Hesse C."/>
            <person name="Hori C."/>
            <person name="Igarashi K."/>
            <person name="Jurgens J.A."/>
            <person name="Kallen N."/>
            <person name="Kersten P."/>
            <person name="Kohler A."/>
            <person name="Kuees U."/>
            <person name="Kumar T.K.A."/>
            <person name="Kuo A."/>
            <person name="LaButti K."/>
            <person name="Larrondo L.F."/>
            <person name="Lindquist E."/>
            <person name="Ling A."/>
            <person name="Lombard V."/>
            <person name="Lucas S."/>
            <person name="Lundell T."/>
            <person name="Martin R."/>
            <person name="McLaughlin D.J."/>
            <person name="Morgenstern I."/>
            <person name="Morin E."/>
            <person name="Murat C."/>
            <person name="Nagy L.G."/>
            <person name="Nolan M."/>
            <person name="Ohm R.A."/>
            <person name="Patyshakuliyeva A."/>
            <person name="Rokas A."/>
            <person name="Ruiz-Duenas F.J."/>
            <person name="Sabat G."/>
            <person name="Salamov A."/>
            <person name="Samejima M."/>
            <person name="Schmutz J."/>
            <person name="Slot J.C."/>
            <person name="St John F."/>
            <person name="Stenlid J."/>
            <person name="Sun H."/>
            <person name="Sun S."/>
            <person name="Syed K."/>
            <person name="Tsang A."/>
            <person name="Wiebenga A."/>
            <person name="Young D."/>
            <person name="Pisabarro A."/>
            <person name="Eastwood D.C."/>
            <person name="Martin F."/>
            <person name="Cullen D."/>
            <person name="Grigoriev I.V."/>
            <person name="Hibbett D.S."/>
        </authorList>
    </citation>
    <scope>NUCLEOTIDE SEQUENCE</scope>
    <source>
        <strain evidence="2">FP-58527</strain>
    </source>
</reference>
<feature type="non-terminal residue" evidence="1">
    <location>
        <position position="165"/>
    </location>
</feature>
<name>S8E4T5_FOMSC</name>
<gene>
    <name evidence="1" type="ORF">FOMPIDRAFT_1086105</name>
</gene>
<dbReference type="Proteomes" id="UP000015241">
    <property type="component" value="Unassembled WGS sequence"/>
</dbReference>
<accession>S8E4T5</accession>
<dbReference type="OrthoDB" id="2758521at2759"/>
<dbReference type="InParanoid" id="S8E4T5"/>
<evidence type="ECO:0000313" key="2">
    <source>
        <dbReference type="Proteomes" id="UP000015241"/>
    </source>
</evidence>
<dbReference type="eggNOG" id="ENOG502SP6Y">
    <property type="taxonomic scope" value="Eukaryota"/>
</dbReference>